<reference evidence="1 2" key="2">
    <citation type="journal article" date="2021" name="Microorganisms">
        <title>The Ever-Expanding Pseudomonas Genus: Description of 43 New Species and Partition of the Pseudomonas putida Group.</title>
        <authorList>
            <person name="Girard L."/>
            <person name="Lood C."/>
            <person name="Hofte M."/>
            <person name="Vandamme P."/>
            <person name="Rokni-Zadeh H."/>
            <person name="van Noort V."/>
            <person name="Lavigne R."/>
            <person name="De Mot R."/>
        </authorList>
    </citation>
    <scope>NUCLEOTIDE SEQUENCE [LARGE SCALE GENOMIC DNA]</scope>
    <source>
        <strain evidence="1 2">ZA 5.3</strain>
    </source>
</reference>
<reference evidence="1 2" key="1">
    <citation type="journal article" date="2020" name="Microorganisms">
        <title>Reliable Identification of Environmental Pseudomonas Isolates Using the rpoD Gene.</title>
        <authorList>
            <consortium name="The Broad Institute Genome Sequencing Platform"/>
            <person name="Girard L."/>
            <person name="Lood C."/>
            <person name="Rokni-Zadeh H."/>
            <person name="van Noort V."/>
            <person name="Lavigne R."/>
            <person name="De Mot R."/>
        </authorList>
    </citation>
    <scope>NUCLEOTIDE SEQUENCE [LARGE SCALE GENOMIC DNA]</scope>
    <source>
        <strain evidence="1 2">ZA 5.3</strain>
    </source>
</reference>
<gene>
    <name evidence="1" type="ORF">HU718_001165</name>
</gene>
<dbReference type="EMBL" id="CP077089">
    <property type="protein sequence ID" value="QXI06335.1"/>
    <property type="molecule type" value="Genomic_DNA"/>
</dbReference>
<protein>
    <submittedName>
        <fullName evidence="1">DUF3419 family protein</fullName>
    </submittedName>
</protein>
<evidence type="ECO:0000313" key="2">
    <source>
        <dbReference type="Proteomes" id="UP000646386"/>
    </source>
</evidence>
<keyword evidence="2" id="KW-1185">Reference proteome</keyword>
<dbReference type="Pfam" id="PF11899">
    <property type="entry name" value="DUF3419"/>
    <property type="match status" value="1"/>
</dbReference>
<dbReference type="InterPro" id="IPR021829">
    <property type="entry name" value="DUF3419"/>
</dbReference>
<dbReference type="Proteomes" id="UP000646386">
    <property type="component" value="Chromosome"/>
</dbReference>
<organism evidence="1 2">
    <name type="scientific">Pseudomonas tensinigenes</name>
    <dbReference type="NCBI Taxonomy" id="2745511"/>
    <lineage>
        <taxon>Bacteria</taxon>
        <taxon>Pseudomonadati</taxon>
        <taxon>Pseudomonadota</taxon>
        <taxon>Gammaproteobacteria</taxon>
        <taxon>Pseudomonadales</taxon>
        <taxon>Pseudomonadaceae</taxon>
        <taxon>Pseudomonas</taxon>
    </lineage>
</organism>
<dbReference type="InterPro" id="IPR029063">
    <property type="entry name" value="SAM-dependent_MTases_sf"/>
</dbReference>
<accession>A0ABX8PY33</accession>
<proteinExistence type="predicted"/>
<evidence type="ECO:0000313" key="1">
    <source>
        <dbReference type="EMBL" id="QXI06335.1"/>
    </source>
</evidence>
<dbReference type="SUPFAM" id="SSF53335">
    <property type="entry name" value="S-adenosyl-L-methionine-dependent methyltransferases"/>
    <property type="match status" value="1"/>
</dbReference>
<name>A0ABX8PY33_9PSED</name>
<sequence>MHFQNGQGEVEMADYFERLNYSLGDEDTALEYALLPQHARHVVGVAGCGGRLLPLLARSPARMTCVDISAPQLAFTRLRFALLEQTDHESFMDFMGFLSGASAKRRQSIFRHLDLPPPDRRWLADLFHSRHWGAPVYMGAFEQTLQRLAKINGLFTGKAGRAIFQCRDLGEQSAYYQRHFPQKRWKAVIALLGNAAVLNSLLYRGAFPRNNLGIRSREVYLGIFHTLFTTQVVRDSFFLQMLFFGELRYPQGLPLECDPQIFQRARKALQGCELAVVQGDIFDCVAACRDVDFASLSDVPSFLPPAIGTRVLQRIQPALGKHALTVIRGHLHVVRPDCNGFCDVTAQFQDAIAREKTQLWRVQVYRQTSPVQVFR</sequence>